<evidence type="ECO:0000256" key="1">
    <source>
        <dbReference type="SAM" id="MobiDB-lite"/>
    </source>
</evidence>
<proteinExistence type="predicted"/>
<dbReference type="RefSeq" id="WP_209985846.1">
    <property type="nucleotide sequence ID" value="NZ_JAGINO010000017.1"/>
</dbReference>
<sequence length="378" mass="40800">MTTTNPAATTPGRSLAELRQAGRQVAKQAGGSTVAAFFDANKETLKALLPAHMTPDRMMKIALGALRTTPKLMDCTIESLFGAVVVCAQMGLEPNTPQGHIYLIPFENRRKQATEVQIIVGYKGLIDLARRSGQIESLSARVVHERDAFDIDYGTADSITHKPFLAGDRGKITGFYAVAKLKGGGVQFEFMSAAEVNAVRDSSQGYQTAKRFNKTNTPWLTAYEEMGKKTVIRRLSKYLPMSIEMANAVVLDGRAEDGETQGLDRVLDGDFTVVGGDETAPEQEPQGEQPETPHDPETGEVVEQPQGTAPAAAEAQTPIDWPAKVAELKAEAGECKTIDALVAFKAKHAATLKAIPDDLFPDWNDFADGLAAELRGPK</sequence>
<dbReference type="NCBIfam" id="TIGR00616">
    <property type="entry name" value="rect"/>
    <property type="match status" value="1"/>
</dbReference>
<gene>
    <name evidence="2" type="ORF">QO018_004237</name>
</gene>
<accession>A0ABU0MPG2</accession>
<keyword evidence="3" id="KW-1185">Reference proteome</keyword>
<dbReference type="InterPro" id="IPR004590">
    <property type="entry name" value="ssDNA_annealing_RecT"/>
</dbReference>
<comment type="caution">
    <text evidence="2">The sequence shown here is derived from an EMBL/GenBank/DDBJ whole genome shotgun (WGS) entry which is preliminary data.</text>
</comment>
<reference evidence="2 3" key="1">
    <citation type="submission" date="2023-07" db="EMBL/GenBank/DDBJ databases">
        <title>Genomic Encyclopedia of Type Strains, Phase IV (KMG-IV): sequencing the most valuable type-strain genomes for metagenomic binning, comparative biology and taxonomic classification.</title>
        <authorList>
            <person name="Goeker M."/>
        </authorList>
    </citation>
    <scope>NUCLEOTIDE SEQUENCE [LARGE SCALE GENOMIC DNA]</scope>
    <source>
        <strain evidence="2 3">DSM 19922</strain>
    </source>
</reference>
<dbReference type="Pfam" id="PF03837">
    <property type="entry name" value="RecT"/>
    <property type="match status" value="1"/>
</dbReference>
<dbReference type="NCBIfam" id="NF007351">
    <property type="entry name" value="PRK09846.1"/>
    <property type="match status" value="1"/>
</dbReference>
<evidence type="ECO:0000313" key="3">
    <source>
        <dbReference type="Proteomes" id="UP001244552"/>
    </source>
</evidence>
<organism evidence="2 3">
    <name type="scientific">Azospirillum picis</name>
    <dbReference type="NCBI Taxonomy" id="488438"/>
    <lineage>
        <taxon>Bacteria</taxon>
        <taxon>Pseudomonadati</taxon>
        <taxon>Pseudomonadota</taxon>
        <taxon>Alphaproteobacteria</taxon>
        <taxon>Rhodospirillales</taxon>
        <taxon>Azospirillaceae</taxon>
        <taxon>Azospirillum</taxon>
    </lineage>
</organism>
<protein>
    <submittedName>
        <fullName evidence="2">Recombination protein RecT</fullName>
    </submittedName>
</protein>
<feature type="region of interest" description="Disordered" evidence="1">
    <location>
        <begin position="273"/>
        <end position="319"/>
    </location>
</feature>
<dbReference type="InterPro" id="IPR018330">
    <property type="entry name" value="RecT_fam"/>
</dbReference>
<name>A0ABU0MPG2_9PROT</name>
<dbReference type="Proteomes" id="UP001244552">
    <property type="component" value="Unassembled WGS sequence"/>
</dbReference>
<evidence type="ECO:0000313" key="2">
    <source>
        <dbReference type="EMBL" id="MDQ0535359.1"/>
    </source>
</evidence>
<dbReference type="EMBL" id="JAUSVU010000017">
    <property type="protein sequence ID" value="MDQ0535359.1"/>
    <property type="molecule type" value="Genomic_DNA"/>
</dbReference>